<comment type="caution">
    <text evidence="1">The sequence shown here is derived from an EMBL/GenBank/DDBJ whole genome shotgun (WGS) entry which is preliminary data.</text>
</comment>
<protein>
    <submittedName>
        <fullName evidence="1">Uncharacterized protein</fullName>
    </submittedName>
</protein>
<name>A0A0V0YBG7_TRIPS</name>
<gene>
    <name evidence="1" type="ORF">T4E_5151</name>
</gene>
<dbReference type="Proteomes" id="UP000054815">
    <property type="component" value="Unassembled WGS sequence"/>
</dbReference>
<sequence>MTDNDTPFLFASADWRNLACSIAIMQIISQQTFSNKNLKGCLVGGSSHNFPSSLRLGETDYSLPLLNNDYGRAFRRPS</sequence>
<proteinExistence type="predicted"/>
<accession>A0A0V0YBG7</accession>
<dbReference type="EMBL" id="JYDU01000030">
    <property type="protein sequence ID" value="KRX97581.1"/>
    <property type="molecule type" value="Genomic_DNA"/>
</dbReference>
<dbReference type="AlphaFoldDB" id="A0A0V0YBG7"/>
<reference evidence="1 2" key="1">
    <citation type="submission" date="2015-01" db="EMBL/GenBank/DDBJ databases">
        <title>Evolution of Trichinella species and genotypes.</title>
        <authorList>
            <person name="Korhonen P.K."/>
            <person name="Edoardo P."/>
            <person name="Giuseppe L.R."/>
            <person name="Gasser R.B."/>
        </authorList>
    </citation>
    <scope>NUCLEOTIDE SEQUENCE [LARGE SCALE GENOMIC DNA]</scope>
    <source>
        <strain evidence="1">ISS141</strain>
    </source>
</reference>
<evidence type="ECO:0000313" key="1">
    <source>
        <dbReference type="EMBL" id="KRX97581.1"/>
    </source>
</evidence>
<evidence type="ECO:0000313" key="2">
    <source>
        <dbReference type="Proteomes" id="UP000054815"/>
    </source>
</evidence>
<organism evidence="1 2">
    <name type="scientific">Trichinella pseudospiralis</name>
    <name type="common">Parasitic roundworm</name>
    <dbReference type="NCBI Taxonomy" id="6337"/>
    <lineage>
        <taxon>Eukaryota</taxon>
        <taxon>Metazoa</taxon>
        <taxon>Ecdysozoa</taxon>
        <taxon>Nematoda</taxon>
        <taxon>Enoplea</taxon>
        <taxon>Dorylaimia</taxon>
        <taxon>Trichinellida</taxon>
        <taxon>Trichinellidae</taxon>
        <taxon>Trichinella</taxon>
    </lineage>
</organism>